<organism evidence="2 3">
    <name type="scientific">Tissierella carlieri</name>
    <dbReference type="NCBI Taxonomy" id="689904"/>
    <lineage>
        <taxon>Bacteria</taxon>
        <taxon>Bacillati</taxon>
        <taxon>Bacillota</taxon>
        <taxon>Tissierellia</taxon>
        <taxon>Tissierellales</taxon>
        <taxon>Tissierellaceae</taxon>
        <taxon>Tissierella</taxon>
    </lineage>
</organism>
<dbReference type="RefSeq" id="WP_256312678.1">
    <property type="nucleotide sequence ID" value="NZ_JANGAC010000018.1"/>
</dbReference>
<reference evidence="2 3" key="1">
    <citation type="submission" date="2022-06" db="EMBL/GenBank/DDBJ databases">
        <title>Isolation of gut microbiota from human fecal samples.</title>
        <authorList>
            <person name="Pamer E.G."/>
            <person name="Barat B."/>
            <person name="Waligurski E."/>
            <person name="Medina S."/>
            <person name="Paddock L."/>
            <person name="Mostad J."/>
        </authorList>
    </citation>
    <scope>NUCLEOTIDE SEQUENCE [LARGE SCALE GENOMIC DNA]</scope>
    <source>
        <strain evidence="2 3">DFI.7.95</strain>
    </source>
</reference>
<evidence type="ECO:0000313" key="3">
    <source>
        <dbReference type="Proteomes" id="UP001524478"/>
    </source>
</evidence>
<feature type="domain" description="Aminoglycoside phosphotransferase" evidence="1">
    <location>
        <begin position="19"/>
        <end position="241"/>
    </location>
</feature>
<dbReference type="PANTHER" id="PTHR41283:SF1">
    <property type="entry name" value="AMINOGLYCOSIDE PHOSPHOTRANSFERASE DOMAIN-CONTAINING PROTEIN"/>
    <property type="match status" value="1"/>
</dbReference>
<protein>
    <submittedName>
        <fullName evidence="2">Phosphotransferase</fullName>
    </submittedName>
</protein>
<name>A0ABT1SF26_9FIRM</name>
<dbReference type="Pfam" id="PF01636">
    <property type="entry name" value="APH"/>
    <property type="match status" value="1"/>
</dbReference>
<comment type="caution">
    <text evidence="2">The sequence shown here is derived from an EMBL/GenBank/DDBJ whole genome shotgun (WGS) entry which is preliminary data.</text>
</comment>
<dbReference type="Proteomes" id="UP001524478">
    <property type="component" value="Unassembled WGS sequence"/>
</dbReference>
<accession>A0ABT1SF26</accession>
<sequence length="309" mass="36859">MIDHSKLIDIPNYNTWKYIKQINQGFSDDLKYYIRDKYNREFFLRLSDSLLYDRKKQEHEIINTMTKLGVPSLQEIDFGNCDRGKSVYMLQTWIKGEILETALPTLSEDEQYKLGVGAGKILKKIHSIKSADRSDWYSIRMKQYLSSYKQYKEYGINYKYEKEISEYINRNVSLLKEEQVSLVHGDYHVGNMILSPEQKIIIIDFDRFDWKAPIEDLYKLAVFSRNISIPFCNGQIDGYTDNNPSSEFWERYCLYIAMTSFLSLLWGKMRSEEMYMHRKRLCDILIQDHNCFQDMIPKWSVILIIKKHL</sequence>
<gene>
    <name evidence="2" type="ORF">NE686_18445</name>
</gene>
<dbReference type="SUPFAM" id="SSF56112">
    <property type="entry name" value="Protein kinase-like (PK-like)"/>
    <property type="match status" value="1"/>
</dbReference>
<proteinExistence type="predicted"/>
<dbReference type="EMBL" id="JANGAC010000018">
    <property type="protein sequence ID" value="MCQ4925088.1"/>
    <property type="molecule type" value="Genomic_DNA"/>
</dbReference>
<keyword evidence="3" id="KW-1185">Reference proteome</keyword>
<dbReference type="InterPro" id="IPR002575">
    <property type="entry name" value="Aminoglycoside_PTrfase"/>
</dbReference>
<evidence type="ECO:0000313" key="2">
    <source>
        <dbReference type="EMBL" id="MCQ4925088.1"/>
    </source>
</evidence>
<dbReference type="PANTHER" id="PTHR41283">
    <property type="entry name" value="AMINOGLYCOSIDE PHOSPHOTRANSFERASE"/>
    <property type="match status" value="1"/>
</dbReference>
<dbReference type="InterPro" id="IPR011009">
    <property type="entry name" value="Kinase-like_dom_sf"/>
</dbReference>
<dbReference type="Gene3D" id="3.90.1200.10">
    <property type="match status" value="1"/>
</dbReference>
<evidence type="ECO:0000259" key="1">
    <source>
        <dbReference type="Pfam" id="PF01636"/>
    </source>
</evidence>